<dbReference type="Pfam" id="PF00578">
    <property type="entry name" value="AhpC-TSA"/>
    <property type="match status" value="1"/>
</dbReference>
<keyword evidence="1" id="KW-0732">Signal</keyword>
<gene>
    <name evidence="3" type="ORF">ACFSJU_03325</name>
</gene>
<dbReference type="PROSITE" id="PS51352">
    <property type="entry name" value="THIOREDOXIN_2"/>
    <property type="match status" value="1"/>
</dbReference>
<comment type="caution">
    <text evidence="3">The sequence shown here is derived from an EMBL/GenBank/DDBJ whole genome shotgun (WGS) entry which is preliminary data.</text>
</comment>
<dbReference type="InterPro" id="IPR000866">
    <property type="entry name" value="AhpC/TSA"/>
</dbReference>
<dbReference type="InterPro" id="IPR050553">
    <property type="entry name" value="Thioredoxin_ResA/DsbE_sf"/>
</dbReference>
<proteinExistence type="predicted"/>
<evidence type="ECO:0000313" key="4">
    <source>
        <dbReference type="Proteomes" id="UP001597387"/>
    </source>
</evidence>
<dbReference type="Gene3D" id="3.40.30.10">
    <property type="entry name" value="Glutaredoxin"/>
    <property type="match status" value="1"/>
</dbReference>
<feature type="domain" description="Thioredoxin" evidence="2">
    <location>
        <begin position="246"/>
        <end position="408"/>
    </location>
</feature>
<dbReference type="EMBL" id="JBHUHZ010000001">
    <property type="protein sequence ID" value="MFD2161406.1"/>
    <property type="molecule type" value="Genomic_DNA"/>
</dbReference>
<dbReference type="RefSeq" id="WP_255899380.1">
    <property type="nucleotide sequence ID" value="NZ_JAFMZO010000001.1"/>
</dbReference>
<reference evidence="4" key="1">
    <citation type="journal article" date="2019" name="Int. J. Syst. Evol. Microbiol.">
        <title>The Global Catalogue of Microorganisms (GCM) 10K type strain sequencing project: providing services to taxonomists for standard genome sequencing and annotation.</title>
        <authorList>
            <consortium name="The Broad Institute Genomics Platform"/>
            <consortium name="The Broad Institute Genome Sequencing Center for Infectious Disease"/>
            <person name="Wu L."/>
            <person name="Ma J."/>
        </authorList>
    </citation>
    <scope>NUCLEOTIDE SEQUENCE [LARGE SCALE GENOMIC DNA]</scope>
    <source>
        <strain evidence="4">KCTC 42217</strain>
    </source>
</reference>
<organism evidence="3 4">
    <name type="scientific">Paradesertivirga mongoliensis</name>
    <dbReference type="NCBI Taxonomy" id="2100740"/>
    <lineage>
        <taxon>Bacteria</taxon>
        <taxon>Pseudomonadati</taxon>
        <taxon>Bacteroidota</taxon>
        <taxon>Sphingobacteriia</taxon>
        <taxon>Sphingobacteriales</taxon>
        <taxon>Sphingobacteriaceae</taxon>
        <taxon>Paradesertivirga</taxon>
    </lineage>
</organism>
<keyword evidence="4" id="KW-1185">Reference proteome</keyword>
<name>A0ABW4ZHW1_9SPHI</name>
<dbReference type="CDD" id="cd02966">
    <property type="entry name" value="TlpA_like_family"/>
    <property type="match status" value="1"/>
</dbReference>
<feature type="chain" id="PRO_5045104409" evidence="1">
    <location>
        <begin position="18"/>
        <end position="410"/>
    </location>
</feature>
<accession>A0ABW4ZHW1</accession>
<evidence type="ECO:0000259" key="2">
    <source>
        <dbReference type="PROSITE" id="PS51352"/>
    </source>
</evidence>
<protein>
    <submittedName>
        <fullName evidence="3">TlpA disulfide reductase family protein</fullName>
    </submittedName>
</protein>
<evidence type="ECO:0000313" key="3">
    <source>
        <dbReference type="EMBL" id="MFD2161406.1"/>
    </source>
</evidence>
<dbReference type="InterPro" id="IPR013766">
    <property type="entry name" value="Thioredoxin_domain"/>
</dbReference>
<evidence type="ECO:0000256" key="1">
    <source>
        <dbReference type="SAM" id="SignalP"/>
    </source>
</evidence>
<dbReference type="InterPro" id="IPR036249">
    <property type="entry name" value="Thioredoxin-like_sf"/>
</dbReference>
<dbReference type="SUPFAM" id="SSF52833">
    <property type="entry name" value="Thioredoxin-like"/>
    <property type="match status" value="1"/>
</dbReference>
<dbReference type="PANTHER" id="PTHR42852:SF13">
    <property type="entry name" value="PROTEIN DIPZ"/>
    <property type="match status" value="1"/>
</dbReference>
<dbReference type="PROSITE" id="PS51257">
    <property type="entry name" value="PROKAR_LIPOPROTEIN"/>
    <property type="match status" value="1"/>
</dbReference>
<feature type="signal peptide" evidence="1">
    <location>
        <begin position="1"/>
        <end position="17"/>
    </location>
</feature>
<dbReference type="Proteomes" id="UP001597387">
    <property type="component" value="Unassembled WGS sequence"/>
</dbReference>
<dbReference type="PANTHER" id="PTHR42852">
    <property type="entry name" value="THIOL:DISULFIDE INTERCHANGE PROTEIN DSBE"/>
    <property type="match status" value="1"/>
</dbReference>
<sequence>MKALPAFFILLICLIFAGCNSSDQLHKGIWRAVLETSNGTEIPFNFELSGPDDSPTIHIINGKDRFKVENITRTADSLFVKLPLFDSEIRAKFSSDGLQGKWIKYLPNKHPAMKFSAEPGVEWRFFEEENLTPEVDIQGRWSTIFKDPAGSDSTLAVGEFTYEGKKLTGTFLTSTGDYRFLEGTIRDNKVYLSTFDGSNAYLFTGTIKNDRIVDGKFHSGLTSIENWQAEKDQNASLPDAYSLTKLKPGENRISFTFPDLEGNKVSLSDPRFRNKVVIIQFLGSWCPNCMDETAFLAPFYREYKTKGVEIVGLAYERSSDFQTAKTRVQQLKQRFNIGYPLLVTGFTNKEVLKSMPSLNEFKAFPTTIIIDKKGLVRTIHTGFSGPGTGKHYTDLTAEFEKRIQLLLKEG</sequence>